<organism evidence="6 7">
    <name type="scientific">Acrobeloides nanus</name>
    <dbReference type="NCBI Taxonomy" id="290746"/>
    <lineage>
        <taxon>Eukaryota</taxon>
        <taxon>Metazoa</taxon>
        <taxon>Ecdysozoa</taxon>
        <taxon>Nematoda</taxon>
        <taxon>Chromadorea</taxon>
        <taxon>Rhabditida</taxon>
        <taxon>Tylenchina</taxon>
        <taxon>Cephalobomorpha</taxon>
        <taxon>Cephaloboidea</taxon>
        <taxon>Cephalobidae</taxon>
        <taxon>Acrobeloides</taxon>
    </lineage>
</organism>
<feature type="domain" description="Tyrosinase copper-binding" evidence="5">
    <location>
        <begin position="597"/>
        <end position="608"/>
    </location>
</feature>
<accession>A0A914EMP0</accession>
<dbReference type="SUPFAM" id="SSF48056">
    <property type="entry name" value="Di-copper centre-containing domain"/>
    <property type="match status" value="1"/>
</dbReference>
<dbReference type="AlphaFoldDB" id="A0A914EMP0"/>
<keyword evidence="6" id="KW-1185">Reference proteome</keyword>
<evidence type="ECO:0000259" key="5">
    <source>
        <dbReference type="PROSITE" id="PS00498"/>
    </source>
</evidence>
<feature type="compositionally biased region" description="Polar residues" evidence="4">
    <location>
        <begin position="53"/>
        <end position="62"/>
    </location>
</feature>
<keyword evidence="3" id="KW-0186">Copper</keyword>
<keyword evidence="2" id="KW-0677">Repeat</keyword>
<evidence type="ECO:0000256" key="1">
    <source>
        <dbReference type="ARBA" id="ARBA00022723"/>
    </source>
</evidence>
<feature type="region of interest" description="Disordered" evidence="4">
    <location>
        <begin position="92"/>
        <end position="217"/>
    </location>
</feature>
<dbReference type="PRINTS" id="PR00092">
    <property type="entry name" value="TYROSINASE"/>
</dbReference>
<name>A0A914EMP0_9BILA</name>
<evidence type="ECO:0000313" key="7">
    <source>
        <dbReference type="WBParaSite" id="ACRNAN_scaffold9559.g22316.t1"/>
    </source>
</evidence>
<sequence length="733" mass="81134">MQEIKFNVKNTYIPKDLIRHKRKNKICDCSDPRYKGQPGKPGQPGPPGEDGKATSSHNNTGESTKKGCGDWWNIVISEPACPCGIRPICPTGPPGPPGPPGPIGGPGQDGPPGPPGKPLKRKRGKLGLQGDAGTPGKPGKPGIPGRKGADGIRAIGKPGPKGPPGPQGPIIAGKPGKNAKRGSPGPPGPRGIPGNPGLPGRDGKRGSDGKPGNKGKNAEYCPCPKDLEFKEILDITEIEYEVNCDELESAVLRIICRQLQMADLRNRLNCKPEDGVEKCVNGRRQIVKVPASKAEKCRSIKCICEAMQGQFVRKKRIRLTRQAYDGVDENLVGSSNADQEVRGGNSCILPNGKVLKKAYRKEIRMLTDDERKRYFDAVFRLKETGVHDRFTAWHSLVAYMGGAHAGPAFPGWHREFIKRYEIALREIDPEIAVPYWDTTLDGALPDATHSILFTKDFLGTNSENDFLHDYRNISVDVDTKPFDRWYTPTIQNKTMDGKVYHTFPSSRIKRRLTFDFDKGPFPVRQEMIDFLLSNRSIQNILAPTFPQKLGCPIRGDMEGNFEYIHGFIHQFVGGSNPDLSPDPPFGHMGDPATSAADPIFFIFHSFVDYIFEMWRQKNQNRKERETEYLPDDEFCHAKQHYKNAELFPFSDDDVPLKNIDAYSNIYTDFLYEFAPRPNCSTPAYDCGSPYLFCDRSHGNVRCASKIKIGGNCTGFTNGSPPPKYDLTCTPPGP</sequence>
<feature type="region of interest" description="Disordered" evidence="4">
    <location>
        <begin position="27"/>
        <end position="68"/>
    </location>
</feature>
<feature type="compositionally biased region" description="Pro residues" evidence="4">
    <location>
        <begin position="92"/>
        <end position="117"/>
    </location>
</feature>
<dbReference type="PANTHER" id="PTHR11474">
    <property type="entry name" value="TYROSINASE FAMILY MEMBER"/>
    <property type="match status" value="1"/>
</dbReference>
<evidence type="ECO:0000256" key="3">
    <source>
        <dbReference type="ARBA" id="ARBA00023008"/>
    </source>
</evidence>
<dbReference type="GO" id="GO:0016491">
    <property type="term" value="F:oxidoreductase activity"/>
    <property type="evidence" value="ECO:0007669"/>
    <property type="project" value="InterPro"/>
</dbReference>
<dbReference type="PROSITE" id="PS00498">
    <property type="entry name" value="TYROSINASE_2"/>
    <property type="match status" value="1"/>
</dbReference>
<dbReference type="WBParaSite" id="ACRNAN_scaffold9559.g22316.t1">
    <property type="protein sequence ID" value="ACRNAN_scaffold9559.g22316.t1"/>
    <property type="gene ID" value="ACRNAN_scaffold9559.g22316"/>
</dbReference>
<evidence type="ECO:0000256" key="4">
    <source>
        <dbReference type="SAM" id="MobiDB-lite"/>
    </source>
</evidence>
<keyword evidence="1" id="KW-0479">Metal-binding</keyword>
<dbReference type="InterPro" id="IPR008922">
    <property type="entry name" value="Di-copper_centre_dom_sf"/>
</dbReference>
<feature type="compositionally biased region" description="Low complexity" evidence="4">
    <location>
        <begin position="143"/>
        <end position="158"/>
    </location>
</feature>
<proteinExistence type="predicted"/>
<dbReference type="Gene3D" id="1.10.1280.10">
    <property type="entry name" value="Di-copper center containing domain from catechol oxidase"/>
    <property type="match status" value="1"/>
</dbReference>
<reference evidence="7" key="1">
    <citation type="submission" date="2022-11" db="UniProtKB">
        <authorList>
            <consortium name="WormBaseParasite"/>
        </authorList>
    </citation>
    <scope>IDENTIFICATION</scope>
</reference>
<dbReference type="PANTHER" id="PTHR11474:SF126">
    <property type="entry name" value="TYROSINASE-LIKE PROTEIN TYR-1-RELATED"/>
    <property type="match status" value="1"/>
</dbReference>
<feature type="compositionally biased region" description="Low complexity" evidence="4">
    <location>
        <begin position="126"/>
        <end position="137"/>
    </location>
</feature>
<evidence type="ECO:0000313" key="6">
    <source>
        <dbReference type="Proteomes" id="UP000887540"/>
    </source>
</evidence>
<dbReference type="GO" id="GO:0046872">
    <property type="term" value="F:metal ion binding"/>
    <property type="evidence" value="ECO:0007669"/>
    <property type="project" value="UniProtKB-KW"/>
</dbReference>
<dbReference type="InterPro" id="IPR050316">
    <property type="entry name" value="Tyrosinase/Hemocyanin"/>
</dbReference>
<protein>
    <submittedName>
        <fullName evidence="7">Tyrosinase copper-binding domain-containing protein</fullName>
    </submittedName>
</protein>
<dbReference type="InterPro" id="IPR002227">
    <property type="entry name" value="Tyrosinase_Cu-bd"/>
</dbReference>
<evidence type="ECO:0000256" key="2">
    <source>
        <dbReference type="ARBA" id="ARBA00022737"/>
    </source>
</evidence>
<dbReference type="Pfam" id="PF00264">
    <property type="entry name" value="Tyrosinase"/>
    <property type="match status" value="1"/>
</dbReference>
<dbReference type="Proteomes" id="UP000887540">
    <property type="component" value="Unplaced"/>
</dbReference>
<dbReference type="InterPro" id="IPR008160">
    <property type="entry name" value="Collagen"/>
</dbReference>
<dbReference type="Pfam" id="PF01391">
    <property type="entry name" value="Collagen"/>
    <property type="match status" value="1"/>
</dbReference>